<dbReference type="PANTHER" id="PTHR31973">
    <property type="entry name" value="POLYPROTEIN, PUTATIVE-RELATED"/>
    <property type="match status" value="1"/>
</dbReference>
<sequence length="331" mass="38675">MKFRGKKQFKKAIIKHGMVERKLIKFLKNDGTRMIPKCDWPTCTWRCMLSTNSRTSSWQISSFNQEHTCPPRRDNRLVTAKRVAEKYEKFILANPSWILDRMRQTIQEEMFADISIPKLKRAKSIVLQKALDATKGQYKHLYNYQEELLRSNPGSTVVIKRDTDAAGHVFQRMYICLDACKRGFMAGCRKVVGLDGCFFKDATNGELLCAIGRDANNQMHPIAWAVRHHKNNESWDWFCDLLFRDISVEDGLDWGILKAVEKWAPNAEHRNCARHIYANWRKKYKKKKAWQKLFWYCAKAPCMTLFNLAKARLAKHTQEVAKGIMNTDPQH</sequence>
<dbReference type="AlphaFoldDB" id="A0AAQ3UXJ3"/>
<reference evidence="3 4" key="1">
    <citation type="submission" date="2024-02" db="EMBL/GenBank/DDBJ databases">
        <title>High-quality chromosome-scale genome assembly of Pensacola bahiagrass (Paspalum notatum Flugge var. saurae).</title>
        <authorList>
            <person name="Vega J.M."/>
            <person name="Podio M."/>
            <person name="Orjuela J."/>
            <person name="Siena L.A."/>
            <person name="Pessino S.C."/>
            <person name="Combes M.C."/>
            <person name="Mariac C."/>
            <person name="Albertini E."/>
            <person name="Pupilli F."/>
            <person name="Ortiz J.P.A."/>
            <person name="Leblanc O."/>
        </authorList>
    </citation>
    <scope>NUCLEOTIDE SEQUENCE [LARGE SCALE GENOMIC DNA]</scope>
    <source>
        <strain evidence="3">R1</strain>
        <tissue evidence="3">Leaf</tissue>
    </source>
</reference>
<dbReference type="Pfam" id="PF03108">
    <property type="entry name" value="DBD_Tnp_Mut"/>
    <property type="match status" value="1"/>
</dbReference>
<evidence type="ECO:0000313" key="4">
    <source>
        <dbReference type="Proteomes" id="UP001341281"/>
    </source>
</evidence>
<dbReference type="InterPro" id="IPR004332">
    <property type="entry name" value="Transposase_MuDR"/>
</dbReference>
<dbReference type="Proteomes" id="UP001341281">
    <property type="component" value="Chromosome 10"/>
</dbReference>
<evidence type="ECO:0000259" key="1">
    <source>
        <dbReference type="Pfam" id="PF03108"/>
    </source>
</evidence>
<evidence type="ECO:0008006" key="5">
    <source>
        <dbReference type="Google" id="ProtNLM"/>
    </source>
</evidence>
<dbReference type="PANTHER" id="PTHR31973:SF187">
    <property type="entry name" value="MUTATOR TRANSPOSASE MUDRA PROTEIN"/>
    <property type="match status" value="1"/>
</dbReference>
<feature type="domain" description="MULE transposase" evidence="2">
    <location>
        <begin position="191"/>
        <end position="279"/>
    </location>
</feature>
<protein>
    <recommendedName>
        <fullName evidence="5">MULE transposase domain-containing protein</fullName>
    </recommendedName>
</protein>
<dbReference type="EMBL" id="CP144754">
    <property type="protein sequence ID" value="WVZ99338.1"/>
    <property type="molecule type" value="Genomic_DNA"/>
</dbReference>
<proteinExistence type="predicted"/>
<keyword evidence="4" id="KW-1185">Reference proteome</keyword>
<feature type="domain" description="Transposase MuDR plant" evidence="1">
    <location>
        <begin position="2"/>
        <end position="60"/>
    </location>
</feature>
<dbReference type="InterPro" id="IPR018289">
    <property type="entry name" value="MULE_transposase_dom"/>
</dbReference>
<evidence type="ECO:0000313" key="3">
    <source>
        <dbReference type="EMBL" id="WVZ99338.1"/>
    </source>
</evidence>
<accession>A0AAQ3UXJ3</accession>
<dbReference type="Pfam" id="PF10551">
    <property type="entry name" value="MULE"/>
    <property type="match status" value="1"/>
</dbReference>
<gene>
    <name evidence="3" type="ORF">U9M48_044659</name>
</gene>
<organism evidence="3 4">
    <name type="scientific">Paspalum notatum var. saurae</name>
    <dbReference type="NCBI Taxonomy" id="547442"/>
    <lineage>
        <taxon>Eukaryota</taxon>
        <taxon>Viridiplantae</taxon>
        <taxon>Streptophyta</taxon>
        <taxon>Embryophyta</taxon>
        <taxon>Tracheophyta</taxon>
        <taxon>Spermatophyta</taxon>
        <taxon>Magnoliopsida</taxon>
        <taxon>Liliopsida</taxon>
        <taxon>Poales</taxon>
        <taxon>Poaceae</taxon>
        <taxon>PACMAD clade</taxon>
        <taxon>Panicoideae</taxon>
        <taxon>Andropogonodae</taxon>
        <taxon>Paspaleae</taxon>
        <taxon>Paspalinae</taxon>
        <taxon>Paspalum</taxon>
    </lineage>
</organism>
<evidence type="ECO:0000259" key="2">
    <source>
        <dbReference type="Pfam" id="PF10551"/>
    </source>
</evidence>
<name>A0AAQ3UXJ3_PASNO</name>